<dbReference type="GO" id="GO:0032786">
    <property type="term" value="P:positive regulation of DNA-templated transcription, elongation"/>
    <property type="evidence" value="ECO:0007669"/>
    <property type="project" value="InterPro"/>
</dbReference>
<dbReference type="EMBL" id="CP014244">
    <property type="protein sequence ID" value="AMD20278.1"/>
    <property type="molecule type" value="Genomic_DNA"/>
</dbReference>
<dbReference type="PANTHER" id="PTHR28291:SF1">
    <property type="entry name" value="CTD KINASE SUBUNIT GAMMA"/>
    <property type="match status" value="1"/>
</dbReference>
<proteinExistence type="predicted"/>
<evidence type="ECO:0000259" key="1">
    <source>
        <dbReference type="Pfam" id="PF12350"/>
    </source>
</evidence>
<feature type="domain" description="CTD kinase subunit gamma Ctk3 C-terminal" evidence="1">
    <location>
        <begin position="228"/>
        <end position="288"/>
    </location>
</feature>
<protein>
    <submittedName>
        <fullName evidence="2">HDL466Cp</fullName>
    </submittedName>
</protein>
<dbReference type="STRING" id="45286.A0A109UYR8"/>
<dbReference type="PANTHER" id="PTHR28291">
    <property type="entry name" value="CTD KINASE SUBUNIT GAMMA"/>
    <property type="match status" value="1"/>
</dbReference>
<dbReference type="GeneID" id="28723518"/>
<dbReference type="Pfam" id="PF12350">
    <property type="entry name" value="CTK3_C"/>
    <property type="match status" value="1"/>
</dbReference>
<dbReference type="GO" id="GO:0070692">
    <property type="term" value="C:CTDK-1 complex"/>
    <property type="evidence" value="ECO:0007669"/>
    <property type="project" value="InterPro"/>
</dbReference>
<reference evidence="2 3" key="1">
    <citation type="submission" date="2016-01" db="EMBL/GenBank/DDBJ databases">
        <title>Genome sequence of the yeast Holleya sinecauda.</title>
        <authorList>
            <person name="Dietrich F.S."/>
        </authorList>
    </citation>
    <scope>NUCLEOTIDE SEQUENCE [LARGE SCALE GENOMIC DNA]</scope>
    <source>
        <strain evidence="2 3">ATCC 58844</strain>
    </source>
</reference>
<evidence type="ECO:0000313" key="2">
    <source>
        <dbReference type="EMBL" id="AMD20278.1"/>
    </source>
</evidence>
<dbReference type="OrthoDB" id="21266at2759"/>
<dbReference type="RefSeq" id="XP_017987274.1">
    <property type="nucleotide sequence ID" value="XM_018132148.1"/>
</dbReference>
<dbReference type="GO" id="GO:0045943">
    <property type="term" value="P:positive regulation of transcription by RNA polymerase I"/>
    <property type="evidence" value="ECO:0007669"/>
    <property type="project" value="TreeGrafter"/>
</dbReference>
<evidence type="ECO:0000313" key="3">
    <source>
        <dbReference type="Proteomes" id="UP000243052"/>
    </source>
</evidence>
<accession>A0A109UYR8</accession>
<dbReference type="Proteomes" id="UP000243052">
    <property type="component" value="Chromosome iv"/>
</dbReference>
<dbReference type="AlphaFoldDB" id="A0A109UYR8"/>
<sequence>MDSLEARLKFIEVIKTLHKTLNVSKDTSPSSVSSSAIDPVHFYLVHYEDHYEDFHRCLFEVAASMDSLDRVNVLIYWSRLISSLWPRCLKEVDGQYNIAGKVVHDLLLKDLNQIVHLVMPKGDWKALSNLQIVIDVFLHISKLTNSAEACNTAQLTYPRDKFPLDSVLTRAIEERSLDVPWRSPQPDSQDILRDTVDLLLDRRAKSLFLQDYFSRHGIVNVTASTNATTILHRMENDRERHKKSKEHLWFTERDTSMLEIAEFDALWQQNRMGMTRDDYQDVKELQHIAQESYLYQI</sequence>
<dbReference type="InterPro" id="IPR024637">
    <property type="entry name" value="Ctk3_C"/>
</dbReference>
<keyword evidence="3" id="KW-1185">Reference proteome</keyword>
<organism evidence="2 3">
    <name type="scientific">Eremothecium sinecaudum</name>
    <dbReference type="NCBI Taxonomy" id="45286"/>
    <lineage>
        <taxon>Eukaryota</taxon>
        <taxon>Fungi</taxon>
        <taxon>Dikarya</taxon>
        <taxon>Ascomycota</taxon>
        <taxon>Saccharomycotina</taxon>
        <taxon>Saccharomycetes</taxon>
        <taxon>Saccharomycetales</taxon>
        <taxon>Saccharomycetaceae</taxon>
        <taxon>Eremothecium</taxon>
    </lineage>
</organism>
<name>A0A109UYR8_9SACH</name>
<gene>
    <name evidence="2" type="ORF">AW171_hschr42164</name>
</gene>
<dbReference type="InterPro" id="IPR042326">
    <property type="entry name" value="Ctk3"/>
</dbReference>